<name>A0A8X6QK51_NEPPI</name>
<evidence type="ECO:0000313" key="1">
    <source>
        <dbReference type="EMBL" id="GFU26433.1"/>
    </source>
</evidence>
<dbReference type="AlphaFoldDB" id="A0A8X6QK51"/>
<protein>
    <submittedName>
        <fullName evidence="1">Uncharacterized protein</fullName>
    </submittedName>
</protein>
<gene>
    <name evidence="1" type="ORF">NPIL_234881</name>
</gene>
<dbReference type="Proteomes" id="UP000887013">
    <property type="component" value="Unassembled WGS sequence"/>
</dbReference>
<sequence>MMEVLNNDILTEKRSKDASINLITCKDEPQRGIADIITKFSSWTKLKRVFSKCKRFTENYNSPLARIKGYLKRNSKSGILDNSHQKNHPLLYQIHQQNARPLTPECFDSNLPSVRITPYALSALLEMNMLELFQIKARKGRGVKDNEELCCLVKEIHISQQKTRANAQQLWNKLCQCSESAEASDCIILVRRKFTRLS</sequence>
<dbReference type="EMBL" id="BMAW01128598">
    <property type="protein sequence ID" value="GFU26433.1"/>
    <property type="molecule type" value="Genomic_DNA"/>
</dbReference>
<reference evidence="1" key="1">
    <citation type="submission" date="2020-08" db="EMBL/GenBank/DDBJ databases">
        <title>Multicomponent nature underlies the extraordinary mechanical properties of spider dragline silk.</title>
        <authorList>
            <person name="Kono N."/>
            <person name="Nakamura H."/>
            <person name="Mori M."/>
            <person name="Yoshida Y."/>
            <person name="Ohtoshi R."/>
            <person name="Malay A.D."/>
            <person name="Moran D.A.P."/>
            <person name="Tomita M."/>
            <person name="Numata K."/>
            <person name="Arakawa K."/>
        </authorList>
    </citation>
    <scope>NUCLEOTIDE SEQUENCE</scope>
</reference>
<proteinExistence type="predicted"/>
<evidence type="ECO:0000313" key="2">
    <source>
        <dbReference type="Proteomes" id="UP000887013"/>
    </source>
</evidence>
<accession>A0A8X6QK51</accession>
<organism evidence="1 2">
    <name type="scientific">Nephila pilipes</name>
    <name type="common">Giant wood spider</name>
    <name type="synonym">Nephila maculata</name>
    <dbReference type="NCBI Taxonomy" id="299642"/>
    <lineage>
        <taxon>Eukaryota</taxon>
        <taxon>Metazoa</taxon>
        <taxon>Ecdysozoa</taxon>
        <taxon>Arthropoda</taxon>
        <taxon>Chelicerata</taxon>
        <taxon>Arachnida</taxon>
        <taxon>Araneae</taxon>
        <taxon>Araneomorphae</taxon>
        <taxon>Entelegynae</taxon>
        <taxon>Araneoidea</taxon>
        <taxon>Nephilidae</taxon>
        <taxon>Nephila</taxon>
    </lineage>
</organism>
<keyword evidence="2" id="KW-1185">Reference proteome</keyword>
<comment type="caution">
    <text evidence="1">The sequence shown here is derived from an EMBL/GenBank/DDBJ whole genome shotgun (WGS) entry which is preliminary data.</text>
</comment>